<dbReference type="InterPro" id="IPR022035">
    <property type="entry name" value="PCIF1_WW"/>
</dbReference>
<dbReference type="GO" id="GO:0016422">
    <property type="term" value="F:mRNA (2'-O-methyladenosine-N6-)-methyltransferase activity"/>
    <property type="evidence" value="ECO:0007669"/>
    <property type="project" value="InterPro"/>
</dbReference>
<dbReference type="PANTHER" id="PTHR21727">
    <property type="entry name" value="PHOSPHORYLATED CTD INTERACTING FACTOR 1"/>
    <property type="match status" value="1"/>
</dbReference>
<proteinExistence type="predicted"/>
<evidence type="ECO:0000313" key="4">
    <source>
        <dbReference type="Proteomes" id="UP001190700"/>
    </source>
</evidence>
<dbReference type="GO" id="GO:0003676">
    <property type="term" value="F:nucleic acid binding"/>
    <property type="evidence" value="ECO:0007669"/>
    <property type="project" value="InterPro"/>
</dbReference>
<reference evidence="3 4" key="1">
    <citation type="journal article" date="2015" name="Genome Biol. Evol.">
        <title>Comparative Genomics of a Bacterivorous Green Alga Reveals Evolutionary Causalities and Consequences of Phago-Mixotrophic Mode of Nutrition.</title>
        <authorList>
            <person name="Burns J.A."/>
            <person name="Paasch A."/>
            <person name="Narechania A."/>
            <person name="Kim E."/>
        </authorList>
    </citation>
    <scope>NUCLEOTIDE SEQUENCE [LARGE SCALE GENOMIC DNA]</scope>
    <source>
        <strain evidence="3 4">PLY_AMNH</strain>
    </source>
</reference>
<evidence type="ECO:0000313" key="3">
    <source>
        <dbReference type="EMBL" id="KAK3281544.1"/>
    </source>
</evidence>
<feature type="region of interest" description="Disordered" evidence="1">
    <location>
        <begin position="171"/>
        <end position="205"/>
    </location>
</feature>
<dbReference type="InterPro" id="IPR039881">
    <property type="entry name" value="PCIF1-like"/>
</dbReference>
<gene>
    <name evidence="3" type="ORF">CYMTET_10674</name>
</gene>
<dbReference type="Gene3D" id="3.30.420.10">
    <property type="entry name" value="Ribonuclease H-like superfamily/Ribonuclease H"/>
    <property type="match status" value="1"/>
</dbReference>
<dbReference type="GO" id="GO:0099122">
    <property type="term" value="F:RNA polymerase II C-terminal domain binding"/>
    <property type="evidence" value="ECO:0007669"/>
    <property type="project" value="InterPro"/>
</dbReference>
<dbReference type="Pfam" id="PF12237">
    <property type="entry name" value="PCIF1_WW"/>
    <property type="match status" value="1"/>
</dbReference>
<dbReference type="Proteomes" id="UP001190700">
    <property type="component" value="Unassembled WGS sequence"/>
</dbReference>
<feature type="compositionally biased region" description="Basic and acidic residues" evidence="1">
    <location>
        <begin position="896"/>
        <end position="938"/>
    </location>
</feature>
<protein>
    <recommendedName>
        <fullName evidence="2">PCIF1 WW domain-containing protein</fullName>
    </recommendedName>
</protein>
<evidence type="ECO:0000256" key="1">
    <source>
        <dbReference type="SAM" id="MobiDB-lite"/>
    </source>
</evidence>
<name>A0AAE0GNT7_9CHLO</name>
<feature type="compositionally biased region" description="Basic and acidic residues" evidence="1">
    <location>
        <begin position="190"/>
        <end position="205"/>
    </location>
</feature>
<feature type="domain" description="PCIF1 WW" evidence="2">
    <location>
        <begin position="281"/>
        <end position="435"/>
    </location>
</feature>
<dbReference type="PANTHER" id="PTHR21727:SF0">
    <property type="entry name" value="MRNA (2'-O-METHYLADENOSINE-N(6)-)-METHYLTRANSFERASE"/>
    <property type="match status" value="1"/>
</dbReference>
<feature type="region of interest" description="Disordered" evidence="1">
    <location>
        <begin position="888"/>
        <end position="938"/>
    </location>
</feature>
<feature type="region of interest" description="Disordered" evidence="1">
    <location>
        <begin position="830"/>
        <end position="856"/>
    </location>
</feature>
<comment type="caution">
    <text evidence="3">The sequence shown here is derived from an EMBL/GenBank/DDBJ whole genome shotgun (WGS) entry which is preliminary data.</text>
</comment>
<keyword evidence="4" id="KW-1185">Reference proteome</keyword>
<feature type="compositionally biased region" description="Polar residues" evidence="1">
    <location>
        <begin position="843"/>
        <end position="852"/>
    </location>
</feature>
<dbReference type="InterPro" id="IPR036397">
    <property type="entry name" value="RNaseH_sf"/>
</dbReference>
<dbReference type="AlphaFoldDB" id="A0AAE0GNT7"/>
<evidence type="ECO:0000259" key="2">
    <source>
        <dbReference type="Pfam" id="PF12237"/>
    </source>
</evidence>
<dbReference type="EMBL" id="LGRX02003806">
    <property type="protein sequence ID" value="KAK3281544.1"/>
    <property type="molecule type" value="Genomic_DNA"/>
</dbReference>
<organism evidence="3 4">
    <name type="scientific">Cymbomonas tetramitiformis</name>
    <dbReference type="NCBI Taxonomy" id="36881"/>
    <lineage>
        <taxon>Eukaryota</taxon>
        <taxon>Viridiplantae</taxon>
        <taxon>Chlorophyta</taxon>
        <taxon>Pyramimonadophyceae</taxon>
        <taxon>Pyramimonadales</taxon>
        <taxon>Pyramimonadaceae</taxon>
        <taxon>Cymbomonas</taxon>
    </lineage>
</organism>
<sequence length="1270" mass="146241">MTGDWKEEKANTKKAIQERVAALLKVPLTADQKEYSLHSAILGKFRHFTNLTMLKSGDGRTAVSAKCLGAQCIGQTLLKHKQAITTGMQHLYPYICETVPQDMQDAEKYYQRECNRALKQEYRALQPTGPLDEHTRRTKLTREQPEALRKILDDWRSAGVTEQEIRNRFSLHPLTKAVNNRDDTEEPEGQEEHEPATGEAQRDVRDNRWSCEIDEKRQQANIHLAQPGQPDCPVKYHATRQYMIDPNDSTTQVTQYQTEWRNRDGSSSITWSDPRTLESIHVETFEDEVASLLIRYSSKKEEKERKQNLQNHWTIPPEILKALQVAFGLSTEVFASPLNVHHDTTKYFSKYERDRIFGSWGSAWEADWGTMGAFQFNPEYTPEDLKKALSFAIAATSTEAPVFGVGIYPTYEKTPYRRQFEKHKGHRVHELLEIKEGQFTFLPPDHWMGEGQTRPKQCNWGMRILVVANRQGWERYCTNSDAAANTLKQAVLSCPQSRVKEVEKIHQQRRPASPHDTAQPAQPLPVRAAWKEPDCVIDTRPWQEQELPLLKTQDIINEHNGTMCMGCTQQTLRRCEECEHVQEVIDMWWKDAGNHKGGSCHYWEYGPGRMGEKWDMTKPSVLDTIQANTEHTKLERQRSAMDRWDHIGRKTPVYDPTGYIRETEQRPRESTHTTFTGGDQTTAHAYIAPERAHSPMEYIYTDGSRREIETDAGGKEWAPGAAIWDPRQTEPQTERYRWEGQDQSVNKAELIAIHRARMRPADKAAKQACEDGEYIQPWDNDETLLLQALATDQDGVKYLLKGKNAVQTHVTKMIREANANEPAVQRWNRTLTGEPTEWVRSAPPNTRTAQRTQEQELEDMLELEREGQEDMEQEPPEGEDEALMEMVGQQTAEVSADEREREQRHQMVAQEEERREMLEDPRPRTSCDDSRAKRKETTLRQRRVTIPNQTERTDEWLNEHMKELVGDKPIHKLSNEHWKQASFAERKTVLKSRNGVLPLQSYEAAKAAKTPVTDCPLEGCRSKRVTQAKGVYVKPGHPLGGYMDHEMCNMKTARADAQAAVVTKELRNSRKGGCQVYAYTGNRTETDRKPRAIPDWILTRGHCRRDGKDHPARGDGPDTILSFVDIVMLEGTQGLKEGDRPTQAEALAKVKMIHLIELTCTDDQYWEAALLEKWRKYGPLLQLLKDHGHKAQLHVMAVGRTGTVYEHNKRALNKMGMNNKEAEKTLRNLSKTTVGYANSLYWLYRKRMDEQRKRDNAQKKDLRIGQDHPT</sequence>
<accession>A0AAE0GNT7</accession>